<reference evidence="4 5" key="1">
    <citation type="submission" date="2015-04" db="EMBL/GenBank/DDBJ databases">
        <title>Whole genome shotgun sequence of Flavihumibacter petaseus NBRC 106054.</title>
        <authorList>
            <person name="Miyazawa S."/>
            <person name="Hosoyama A."/>
            <person name="Hashimoto M."/>
            <person name="Noguchi M."/>
            <person name="Tsuchikane K."/>
            <person name="Ohji S."/>
            <person name="Yamazoe A."/>
            <person name="Ichikawa N."/>
            <person name="Kimura A."/>
            <person name="Fujita N."/>
        </authorList>
    </citation>
    <scope>NUCLEOTIDE SEQUENCE [LARGE SCALE GENOMIC DNA]</scope>
    <source>
        <strain evidence="4 5">NBRC 106054</strain>
    </source>
</reference>
<sequence>MITPQEFLIELEMEAATTRKMLEKIPDDKFGWKPHKKSMDIKTLSTHLADLAGWPDLILRTEQLDFENMGDYEYPDLNNRAEVLAYFEKQLAVSKAALAKASVADLVPNWTLRSGETIYDVSPKGKVVRMAFSQTVHHRAQLGVFLRLLDIPIPGSYGPSADEMEMEAKAATAG</sequence>
<dbReference type="RefSeq" id="WP_046368164.1">
    <property type="nucleotide sequence ID" value="NZ_BBWV01000001.1"/>
</dbReference>
<keyword evidence="5" id="KW-1185">Reference proteome</keyword>
<evidence type="ECO:0000256" key="2">
    <source>
        <dbReference type="ARBA" id="ARBA00022723"/>
    </source>
</evidence>
<name>A0A0E9MZF1_9BACT</name>
<dbReference type="InterPro" id="IPR034660">
    <property type="entry name" value="DinB/YfiT-like"/>
</dbReference>
<evidence type="ECO:0000256" key="3">
    <source>
        <dbReference type="PIRSR" id="PIRSR607837-1"/>
    </source>
</evidence>
<dbReference type="InterPro" id="IPR007837">
    <property type="entry name" value="DinB"/>
</dbReference>
<evidence type="ECO:0000313" key="4">
    <source>
        <dbReference type="EMBL" id="GAO42480.1"/>
    </source>
</evidence>
<evidence type="ECO:0008006" key="6">
    <source>
        <dbReference type="Google" id="ProtNLM"/>
    </source>
</evidence>
<protein>
    <recommendedName>
        <fullName evidence="6">DinB family protein</fullName>
    </recommendedName>
</protein>
<comment type="similarity">
    <text evidence="1">Belongs to the DinB family.</text>
</comment>
<keyword evidence="2 3" id="KW-0479">Metal-binding</keyword>
<dbReference type="GO" id="GO:0046872">
    <property type="term" value="F:metal ion binding"/>
    <property type="evidence" value="ECO:0007669"/>
    <property type="project" value="UniProtKB-KW"/>
</dbReference>
<feature type="binding site" evidence="3">
    <location>
        <position position="47"/>
    </location>
    <ligand>
        <name>a divalent metal cation</name>
        <dbReference type="ChEBI" id="CHEBI:60240"/>
    </ligand>
</feature>
<evidence type="ECO:0000256" key="1">
    <source>
        <dbReference type="ARBA" id="ARBA00008635"/>
    </source>
</evidence>
<proteinExistence type="inferred from homology"/>
<dbReference type="SUPFAM" id="SSF109854">
    <property type="entry name" value="DinB/YfiT-like putative metalloenzymes"/>
    <property type="match status" value="1"/>
</dbReference>
<comment type="caution">
    <text evidence="4">The sequence shown here is derived from an EMBL/GenBank/DDBJ whole genome shotgun (WGS) entry which is preliminary data.</text>
</comment>
<dbReference type="STRING" id="1220578.FPE01S_01_14940"/>
<organism evidence="4 5">
    <name type="scientific">Flavihumibacter petaseus NBRC 106054</name>
    <dbReference type="NCBI Taxonomy" id="1220578"/>
    <lineage>
        <taxon>Bacteria</taxon>
        <taxon>Pseudomonadati</taxon>
        <taxon>Bacteroidota</taxon>
        <taxon>Chitinophagia</taxon>
        <taxon>Chitinophagales</taxon>
        <taxon>Chitinophagaceae</taxon>
        <taxon>Flavihumibacter</taxon>
    </lineage>
</organism>
<dbReference type="Pfam" id="PF05163">
    <property type="entry name" value="DinB"/>
    <property type="match status" value="1"/>
</dbReference>
<dbReference type="Proteomes" id="UP000033121">
    <property type="component" value="Unassembled WGS sequence"/>
</dbReference>
<dbReference type="EMBL" id="BBWV01000001">
    <property type="protein sequence ID" value="GAO42480.1"/>
    <property type="molecule type" value="Genomic_DNA"/>
</dbReference>
<gene>
    <name evidence="4" type="ORF">FPE01S_01_14940</name>
</gene>
<dbReference type="OrthoDB" id="119432at2"/>
<accession>A0A0E9MZF1</accession>
<feature type="binding site" evidence="3">
    <location>
        <position position="138"/>
    </location>
    <ligand>
        <name>a divalent metal cation</name>
        <dbReference type="ChEBI" id="CHEBI:60240"/>
    </ligand>
</feature>
<dbReference type="Gene3D" id="1.20.120.450">
    <property type="entry name" value="dinb family like domain"/>
    <property type="match status" value="1"/>
</dbReference>
<evidence type="ECO:0000313" key="5">
    <source>
        <dbReference type="Proteomes" id="UP000033121"/>
    </source>
</evidence>
<dbReference type="AlphaFoldDB" id="A0A0E9MZF1"/>